<keyword evidence="4 8" id="KW-0812">Transmembrane</keyword>
<evidence type="ECO:0000256" key="5">
    <source>
        <dbReference type="ARBA" id="ARBA00023077"/>
    </source>
</evidence>
<dbReference type="PROSITE" id="PS52016">
    <property type="entry name" value="TONB_DEPENDENT_REC_3"/>
    <property type="match status" value="1"/>
</dbReference>
<evidence type="ECO:0000313" key="13">
    <source>
        <dbReference type="Proteomes" id="UP000256686"/>
    </source>
</evidence>
<accession>A0A3D9C2P8</accession>
<dbReference type="Pfam" id="PF00593">
    <property type="entry name" value="TonB_dep_Rec_b-barrel"/>
    <property type="match status" value="1"/>
</dbReference>
<evidence type="ECO:0000256" key="8">
    <source>
        <dbReference type="PROSITE-ProRule" id="PRU01360"/>
    </source>
</evidence>
<keyword evidence="13" id="KW-1185">Reference proteome</keyword>
<dbReference type="EMBL" id="QNVT01000028">
    <property type="protein sequence ID" value="REC60147.1"/>
    <property type="molecule type" value="Genomic_DNA"/>
</dbReference>
<feature type="domain" description="TonB-dependent receptor plug" evidence="11">
    <location>
        <begin position="124"/>
        <end position="254"/>
    </location>
</feature>
<keyword evidence="5 9" id="KW-0798">TonB box</keyword>
<dbReference type="Gene3D" id="2.170.130.10">
    <property type="entry name" value="TonB-dependent receptor, plug domain"/>
    <property type="match status" value="1"/>
</dbReference>
<dbReference type="InterPro" id="IPR023997">
    <property type="entry name" value="TonB-dep_OMP_SusC/RagA_CS"/>
</dbReference>
<evidence type="ECO:0000259" key="10">
    <source>
        <dbReference type="Pfam" id="PF00593"/>
    </source>
</evidence>
<evidence type="ECO:0000256" key="3">
    <source>
        <dbReference type="ARBA" id="ARBA00022452"/>
    </source>
</evidence>
<organism evidence="12 13">
    <name type="scientific">Chryseobacterium pennae</name>
    <dbReference type="NCBI Taxonomy" id="2258962"/>
    <lineage>
        <taxon>Bacteria</taxon>
        <taxon>Pseudomonadati</taxon>
        <taxon>Bacteroidota</taxon>
        <taxon>Flavobacteriia</taxon>
        <taxon>Flavobacteriales</taxon>
        <taxon>Weeksellaceae</taxon>
        <taxon>Chryseobacterium group</taxon>
        <taxon>Chryseobacterium</taxon>
    </lineage>
</organism>
<dbReference type="GO" id="GO:0009279">
    <property type="term" value="C:cell outer membrane"/>
    <property type="evidence" value="ECO:0007669"/>
    <property type="project" value="UniProtKB-SubCell"/>
</dbReference>
<sequence length="1005" mass="111468">MKKSYTGIGGISFALMLTVFCGSLKAQTRTVSGIVESEGQPLSGVGISQEGSHEVTITTKNGSYELQVTGENPVLIFRHPHYTEQRISVQGKSVLNISLTPVPEKVSSIEEVVLNAGYYKVKEKERTGSIAKVSAKEIENQPVTNVLSAAQGRMAGVSITQNSGVPGGGFDIQIRGRNSLRTRSNSTIDGNQPLYVIDGIPIGGSVVSPYSGTILPEASINLLNSINPNDIESIEILKDADATAIYGSRGANGVVLITTKKAKKGKLSLSLNTSYALSEAFSNLKMMNTEQYLGVRRQAFANDGITNYPATAYDVNGVWDQNRNTDWGKTLIGNTATSSNTQLSLSGGSETTTFLLSLGHQEQTTVFGRDFRYKTNNISSNISHRSLDKKFMLNLSNLFSMQENNVMNQDITRNAFLLSPNAPALYDGNENLNWENNTFNNPVAAYNATYSNKNLQFLNNFSTEYEIFTNFRIKLNSGLNYQTFEEWSLIPHTIYNPSSGLTPAYSQAYTANSNKLSFIVEPQLNYLFKKGKHQLDVLAGGTYQSDVTNQESLQGYGFQSNAFIQNIGSAQTKIISDLVKTEYKYAAVFGRINYQFDHKYILNITGRRDGSSRFGTNNKFANFGAVGAAWLFSKEDLFKSLNLKWLSFGKLRGSYGSSGSDNIGDYQYRDTFITSSTLIYNGVVGLSPSRLFNPDFSWEKTVKLETALELGFFNNRLNLTAAWYRNRSSNQLIGYQLTAITGFTSVLANLDATVQNTGLEIELSGKPISSNNFKWDTSFNISFPKNKLISFPGLEGSTYANSYVIGEPISIVKLYHLEGINPQTGQYQFTDYNKDGKITSPDDRQVIKNIGIEFFGGLNNSFTYKNWNLSFLIQFVKQQNRNYNYIMPSPGIMSNLPVEALNVWSPQSPDGYYMPYHSTSTASHILFQGSDASVSDASFIRLKNLQLGYRIPIESNKSIIKEAKLYFQGQNLYTWTKYFGVDPEFSSIGFLPPLRTYSIGMQISF</sequence>
<dbReference type="AlphaFoldDB" id="A0A3D9C2P8"/>
<keyword evidence="3 8" id="KW-1134">Transmembrane beta strand</keyword>
<gene>
    <name evidence="12" type="ORF">DRF65_22620</name>
</gene>
<evidence type="ECO:0000256" key="7">
    <source>
        <dbReference type="ARBA" id="ARBA00023237"/>
    </source>
</evidence>
<dbReference type="NCBIfam" id="TIGR04057">
    <property type="entry name" value="SusC_RagA_signa"/>
    <property type="match status" value="1"/>
</dbReference>
<dbReference type="RefSeq" id="WP_115972995.1">
    <property type="nucleotide sequence ID" value="NZ_QNVT01000028.1"/>
</dbReference>
<comment type="similarity">
    <text evidence="8 9">Belongs to the TonB-dependent receptor family.</text>
</comment>
<comment type="subcellular location">
    <subcellularLocation>
        <location evidence="1 8">Cell outer membrane</location>
        <topology evidence="1 8">Multi-pass membrane protein</topology>
    </subcellularLocation>
</comment>
<dbReference type="InterPro" id="IPR039426">
    <property type="entry name" value="TonB-dep_rcpt-like"/>
</dbReference>
<keyword evidence="6 8" id="KW-0472">Membrane</keyword>
<dbReference type="Gene3D" id="2.40.170.20">
    <property type="entry name" value="TonB-dependent receptor, beta-barrel domain"/>
    <property type="match status" value="1"/>
</dbReference>
<dbReference type="NCBIfam" id="TIGR04056">
    <property type="entry name" value="OMP_RagA_SusC"/>
    <property type="match status" value="1"/>
</dbReference>
<dbReference type="InterPro" id="IPR036942">
    <property type="entry name" value="Beta-barrel_TonB_sf"/>
</dbReference>
<comment type="caution">
    <text evidence="12">The sequence shown here is derived from an EMBL/GenBank/DDBJ whole genome shotgun (WGS) entry which is preliminary data.</text>
</comment>
<reference evidence="13" key="1">
    <citation type="submission" date="2018-06" db="EMBL/GenBank/DDBJ databases">
        <authorList>
            <person name="Lum Nde A."/>
            <person name="Hugo C."/>
        </authorList>
    </citation>
    <scope>NUCLEOTIDE SEQUENCE [LARGE SCALE GENOMIC DNA]</scope>
    <source>
        <strain evidence="13">1_F178</strain>
    </source>
</reference>
<dbReference type="SUPFAM" id="SSF56935">
    <property type="entry name" value="Porins"/>
    <property type="match status" value="1"/>
</dbReference>
<name>A0A3D9C2P8_9FLAO</name>
<proteinExistence type="inferred from homology"/>
<protein>
    <submittedName>
        <fullName evidence="12">SusC/RagA family TonB-linked outer membrane protein</fullName>
    </submittedName>
</protein>
<evidence type="ECO:0000256" key="6">
    <source>
        <dbReference type="ARBA" id="ARBA00023136"/>
    </source>
</evidence>
<evidence type="ECO:0000256" key="1">
    <source>
        <dbReference type="ARBA" id="ARBA00004571"/>
    </source>
</evidence>
<dbReference type="InterPro" id="IPR008969">
    <property type="entry name" value="CarboxyPept-like_regulatory"/>
</dbReference>
<evidence type="ECO:0000256" key="4">
    <source>
        <dbReference type="ARBA" id="ARBA00022692"/>
    </source>
</evidence>
<evidence type="ECO:0000256" key="2">
    <source>
        <dbReference type="ARBA" id="ARBA00022448"/>
    </source>
</evidence>
<dbReference type="Gene3D" id="2.60.40.1120">
    <property type="entry name" value="Carboxypeptidase-like, regulatory domain"/>
    <property type="match status" value="1"/>
</dbReference>
<dbReference type="InterPro" id="IPR000531">
    <property type="entry name" value="Beta-barrel_TonB"/>
</dbReference>
<dbReference type="Pfam" id="PF07715">
    <property type="entry name" value="Plug"/>
    <property type="match status" value="1"/>
</dbReference>
<dbReference type="InterPro" id="IPR037066">
    <property type="entry name" value="Plug_dom_sf"/>
</dbReference>
<dbReference type="SUPFAM" id="SSF49464">
    <property type="entry name" value="Carboxypeptidase regulatory domain-like"/>
    <property type="match status" value="1"/>
</dbReference>
<keyword evidence="7 8" id="KW-0998">Cell outer membrane</keyword>
<dbReference type="InterPro" id="IPR023996">
    <property type="entry name" value="TonB-dep_OMP_SusC/RagA"/>
</dbReference>
<feature type="domain" description="TonB-dependent receptor-like beta-barrel" evidence="10">
    <location>
        <begin position="427"/>
        <end position="972"/>
    </location>
</feature>
<evidence type="ECO:0000256" key="9">
    <source>
        <dbReference type="RuleBase" id="RU003357"/>
    </source>
</evidence>
<keyword evidence="2 8" id="KW-0813">Transport</keyword>
<dbReference type="Proteomes" id="UP000256686">
    <property type="component" value="Unassembled WGS sequence"/>
</dbReference>
<evidence type="ECO:0000313" key="12">
    <source>
        <dbReference type="EMBL" id="REC60147.1"/>
    </source>
</evidence>
<evidence type="ECO:0000259" key="11">
    <source>
        <dbReference type="Pfam" id="PF07715"/>
    </source>
</evidence>
<dbReference type="InterPro" id="IPR012910">
    <property type="entry name" value="Plug_dom"/>
</dbReference>